<dbReference type="PRINTS" id="PR01042">
    <property type="entry name" value="TRNASYNTHASP"/>
</dbReference>
<dbReference type="InterPro" id="IPR012340">
    <property type="entry name" value="NA-bd_OB-fold"/>
</dbReference>
<dbReference type="SMR" id="A0A084ACX7"/>
<evidence type="ECO:0000313" key="9">
    <source>
        <dbReference type="EMBL" id="KEY63156.1"/>
    </source>
</evidence>
<comment type="subcellular location">
    <subcellularLocation>
        <location evidence="7">Cytoplasm</location>
    </subcellularLocation>
</comment>
<dbReference type="CDD" id="cd00776">
    <property type="entry name" value="AsxRS_core"/>
    <property type="match status" value="1"/>
</dbReference>
<dbReference type="Proteomes" id="UP000028401">
    <property type="component" value="Unassembled WGS sequence"/>
</dbReference>
<dbReference type="CDD" id="cd04323">
    <property type="entry name" value="AsnRS_cyto_like_N"/>
    <property type="match status" value="1"/>
</dbReference>
<protein>
    <recommendedName>
        <fullName evidence="7">Asparagine--tRNA ligase</fullName>
        <ecNumber evidence="7">6.1.1.22</ecNumber>
    </recommendedName>
    <alternativeName>
        <fullName evidence="7">Asparaginyl-tRNA synthetase</fullName>
        <shortName evidence="7">AsnRS</shortName>
    </alternativeName>
</protein>
<dbReference type="GO" id="GO:0005524">
    <property type="term" value="F:ATP binding"/>
    <property type="evidence" value="ECO:0007669"/>
    <property type="project" value="UniProtKB-UniRule"/>
</dbReference>
<keyword evidence="7" id="KW-0963">Cytoplasm</keyword>
<dbReference type="AlphaFoldDB" id="A0A084ACX7"/>
<evidence type="ECO:0000256" key="4">
    <source>
        <dbReference type="ARBA" id="ARBA00022840"/>
    </source>
</evidence>
<dbReference type="EC" id="6.1.1.22" evidence="7"/>
<dbReference type="GO" id="GO:0140096">
    <property type="term" value="F:catalytic activity, acting on a protein"/>
    <property type="evidence" value="ECO:0007669"/>
    <property type="project" value="UniProtKB-ARBA"/>
</dbReference>
<dbReference type="InterPro" id="IPR006195">
    <property type="entry name" value="aa-tRNA-synth_II"/>
</dbReference>
<accession>A0A084ACX7</accession>
<dbReference type="InterPro" id="IPR004365">
    <property type="entry name" value="NA-bd_OB_tRNA"/>
</dbReference>
<keyword evidence="6 7" id="KW-0030">Aminoacyl-tRNA synthetase</keyword>
<dbReference type="EMBL" id="AZSI01000013">
    <property type="protein sequence ID" value="KEY63156.1"/>
    <property type="molecule type" value="Genomic_DNA"/>
</dbReference>
<dbReference type="InterPro" id="IPR045864">
    <property type="entry name" value="aa-tRNA-synth_II/BPL/LPL"/>
</dbReference>
<dbReference type="HAMAP" id="MF_00534">
    <property type="entry name" value="Asn_tRNA_synth"/>
    <property type="match status" value="1"/>
</dbReference>
<evidence type="ECO:0000259" key="8">
    <source>
        <dbReference type="PROSITE" id="PS50862"/>
    </source>
</evidence>
<dbReference type="RefSeq" id="WP_011835743.1">
    <property type="nucleotide sequence ID" value="NZ_AZSI01000013.1"/>
</dbReference>
<dbReference type="Gene3D" id="3.30.930.10">
    <property type="entry name" value="Bira Bifunctional Protein, Domain 2"/>
    <property type="match status" value="1"/>
</dbReference>
<reference evidence="9 10" key="1">
    <citation type="submission" date="2014-06" db="EMBL/GenBank/DDBJ databases">
        <title>Draft genome sequence of the putrescine producing strain Lactococcus lactis subsp cremoris GE214.</title>
        <authorList>
            <person name="Ladero V."/>
            <person name="Linares D.M."/>
            <person name="del Rio B."/>
            <person name="Mayo B."/>
            <person name="Martin M.C."/>
            <person name="Fernandez M."/>
            <person name="Alvarez M.A."/>
        </authorList>
    </citation>
    <scope>NUCLEOTIDE SEQUENCE [LARGE SCALE GENOMIC DNA]</scope>
    <source>
        <strain evidence="9 10">GE214</strain>
    </source>
</reference>
<dbReference type="PANTHER" id="PTHR22594">
    <property type="entry name" value="ASPARTYL/LYSYL-TRNA SYNTHETASE"/>
    <property type="match status" value="1"/>
</dbReference>
<evidence type="ECO:0000313" key="10">
    <source>
        <dbReference type="Proteomes" id="UP000028401"/>
    </source>
</evidence>
<dbReference type="PATRIC" id="fig|1415168.3.peg.653"/>
<evidence type="ECO:0000256" key="3">
    <source>
        <dbReference type="ARBA" id="ARBA00022741"/>
    </source>
</evidence>
<evidence type="ECO:0000256" key="2">
    <source>
        <dbReference type="ARBA" id="ARBA00022598"/>
    </source>
</evidence>
<evidence type="ECO:0000256" key="1">
    <source>
        <dbReference type="ARBA" id="ARBA00008226"/>
    </source>
</evidence>
<name>A0A084ACX7_LACLC</name>
<comment type="catalytic activity">
    <reaction evidence="7">
        <text>tRNA(Asn) + L-asparagine + ATP = L-asparaginyl-tRNA(Asn) + AMP + diphosphate + H(+)</text>
        <dbReference type="Rhea" id="RHEA:11180"/>
        <dbReference type="Rhea" id="RHEA-COMP:9659"/>
        <dbReference type="Rhea" id="RHEA-COMP:9674"/>
        <dbReference type="ChEBI" id="CHEBI:15378"/>
        <dbReference type="ChEBI" id="CHEBI:30616"/>
        <dbReference type="ChEBI" id="CHEBI:33019"/>
        <dbReference type="ChEBI" id="CHEBI:58048"/>
        <dbReference type="ChEBI" id="CHEBI:78442"/>
        <dbReference type="ChEBI" id="CHEBI:78515"/>
        <dbReference type="ChEBI" id="CHEBI:456215"/>
        <dbReference type="EC" id="6.1.1.22"/>
    </reaction>
</comment>
<dbReference type="Pfam" id="PF01336">
    <property type="entry name" value="tRNA_anti-codon"/>
    <property type="match status" value="1"/>
</dbReference>
<gene>
    <name evidence="7" type="primary">asnS</name>
    <name evidence="9" type="ORF">U725_00616</name>
</gene>
<dbReference type="Gene3D" id="2.40.50.140">
    <property type="entry name" value="Nucleic acid-binding proteins"/>
    <property type="match status" value="1"/>
</dbReference>
<feature type="domain" description="Aminoacyl-transfer RNA synthetases class-II family profile" evidence="8">
    <location>
        <begin position="142"/>
        <end position="437"/>
    </location>
</feature>
<dbReference type="GO" id="GO:0006421">
    <property type="term" value="P:asparaginyl-tRNA aminoacylation"/>
    <property type="evidence" value="ECO:0007669"/>
    <property type="project" value="UniProtKB-UniRule"/>
</dbReference>
<evidence type="ECO:0000256" key="7">
    <source>
        <dbReference type="HAMAP-Rule" id="MF_00534"/>
    </source>
</evidence>
<evidence type="ECO:0000256" key="5">
    <source>
        <dbReference type="ARBA" id="ARBA00022917"/>
    </source>
</evidence>
<sequence>MKDLISIIDVKDHVGETVKIGAWVADKSGKGKLQFLQLRDGTAFFQAVVFKPNMIEKFGEEEGTAKFDEIKHLSQETSVYVTGVVKEDSRSKFGYELDVTELEVIGHSHDYPITPKEHGVEFLLDNRHLWLRSKRQMAMMQVRNAIIYASYDFFAKNGFIKFDSPILSGNAAENTTELFETDYFGNPAFLSQSGQLYLEAGAMALGRVFDFGPVFRAEKSKTRRHLTEFWMMDAEYPFVTHDESLDIQEAYVKALIQGVLDNAAYALETLERDTSMLQKYIDTPFKRVSYDDAIDLLQAHENDEDTDYEHVEHGDDFGSPHETWISNYYGVPTFIVNYPASFKAFYMKPVPGNPERVLCADLLAPEGYGEIIGGSERETDYDLLLKKIADFGLDPKDYDWYLELRKFGSVPHAGFGLGLERMVTFVAGTEHIREAIPFPRMINRIQP</sequence>
<organism evidence="9 10">
    <name type="scientific">Lactococcus cremoris subsp. cremoris GE214</name>
    <dbReference type="NCBI Taxonomy" id="1415168"/>
    <lineage>
        <taxon>Bacteria</taxon>
        <taxon>Bacillati</taxon>
        <taxon>Bacillota</taxon>
        <taxon>Bacilli</taxon>
        <taxon>Lactobacillales</taxon>
        <taxon>Streptococcaceae</taxon>
        <taxon>Lactococcus</taxon>
        <taxon>Lactococcus cremoris subsp. cremoris</taxon>
    </lineage>
</organism>
<comment type="similarity">
    <text evidence="1 7">Belongs to the class-II aminoacyl-tRNA synthetase family.</text>
</comment>
<dbReference type="GO" id="GO:0003676">
    <property type="term" value="F:nucleic acid binding"/>
    <property type="evidence" value="ECO:0007669"/>
    <property type="project" value="InterPro"/>
</dbReference>
<keyword evidence="2 7" id="KW-0436">Ligase</keyword>
<evidence type="ECO:0000256" key="6">
    <source>
        <dbReference type="ARBA" id="ARBA00023146"/>
    </source>
</evidence>
<dbReference type="SUPFAM" id="SSF55681">
    <property type="entry name" value="Class II aaRS and biotin synthetases"/>
    <property type="match status" value="1"/>
</dbReference>
<dbReference type="GO" id="GO:0016740">
    <property type="term" value="F:transferase activity"/>
    <property type="evidence" value="ECO:0007669"/>
    <property type="project" value="UniProtKB-ARBA"/>
</dbReference>
<comment type="subunit">
    <text evidence="7">Homodimer.</text>
</comment>
<dbReference type="SUPFAM" id="SSF50249">
    <property type="entry name" value="Nucleic acid-binding proteins"/>
    <property type="match status" value="1"/>
</dbReference>
<dbReference type="GO" id="GO:0005737">
    <property type="term" value="C:cytoplasm"/>
    <property type="evidence" value="ECO:0007669"/>
    <property type="project" value="UniProtKB-SubCell"/>
</dbReference>
<keyword evidence="3 7" id="KW-0547">Nucleotide-binding</keyword>
<proteinExistence type="inferred from homology"/>
<dbReference type="InterPro" id="IPR004522">
    <property type="entry name" value="Asn-tRNA-ligase"/>
</dbReference>
<dbReference type="InterPro" id="IPR004364">
    <property type="entry name" value="Aa-tRNA-synt_II"/>
</dbReference>
<dbReference type="GO" id="GO:0004816">
    <property type="term" value="F:asparagine-tRNA ligase activity"/>
    <property type="evidence" value="ECO:0007669"/>
    <property type="project" value="UniProtKB-UniRule"/>
</dbReference>
<dbReference type="PANTHER" id="PTHR22594:SF34">
    <property type="entry name" value="ASPARAGINE--TRNA LIGASE, MITOCHONDRIAL-RELATED"/>
    <property type="match status" value="1"/>
</dbReference>
<dbReference type="Pfam" id="PF00152">
    <property type="entry name" value="tRNA-synt_2"/>
    <property type="match status" value="1"/>
</dbReference>
<dbReference type="PROSITE" id="PS50862">
    <property type="entry name" value="AA_TRNA_LIGASE_II"/>
    <property type="match status" value="1"/>
</dbReference>
<dbReference type="NCBIfam" id="NF003037">
    <property type="entry name" value="PRK03932.1"/>
    <property type="match status" value="1"/>
</dbReference>
<keyword evidence="4 7" id="KW-0067">ATP-binding</keyword>
<keyword evidence="5 7" id="KW-0648">Protein biosynthesis</keyword>
<comment type="caution">
    <text evidence="9">The sequence shown here is derived from an EMBL/GenBank/DDBJ whole genome shotgun (WGS) entry which is preliminary data.</text>
</comment>
<dbReference type="InterPro" id="IPR002312">
    <property type="entry name" value="Asp/Asn-tRNA-synth_IIb"/>
</dbReference>
<dbReference type="NCBIfam" id="TIGR00457">
    <property type="entry name" value="asnS"/>
    <property type="match status" value="1"/>
</dbReference>